<proteinExistence type="predicted"/>
<evidence type="ECO:0000313" key="1">
    <source>
        <dbReference type="EMBL" id="SAM01947.1"/>
    </source>
</evidence>
<accession>A0A168P8J0</accession>
<dbReference type="OrthoDB" id="2278079at2759"/>
<dbReference type="InterPro" id="IPR032675">
    <property type="entry name" value="LRR_dom_sf"/>
</dbReference>
<name>A0A168P8J0_ABSGL</name>
<dbReference type="Gene3D" id="3.80.10.10">
    <property type="entry name" value="Ribonuclease Inhibitor"/>
    <property type="match status" value="2"/>
</dbReference>
<dbReference type="EMBL" id="LT553604">
    <property type="protein sequence ID" value="SAM01947.1"/>
    <property type="molecule type" value="Genomic_DNA"/>
</dbReference>
<sequence>MLSSLPLELFDLVNQNLSTQDKYTCLFICHAWYPSFRLALYQHCILTSIQSCRSLYSSLQNGQASGLGGQVRVLDISQCELTIQDLKSLFRLCPNVRESRFRWHSSYVGDDGECEYDNQTSDCQQRMWDHQTMAPVWPATNTNSTDQCRQQHQCHQRSFSSSHLSLCGSLTQLTLHDADLAGLFSLVTHLPLLEQLSLISVKLDMNLDDMERIHVTCPRLSSLTLDIHTLLSTVPVTVPSRVSSSLCNLPTTTHMRRLKLVYKSLEKPGRSPWIRYLAHKYPRLTSLEMQTRFVHRRNYWQWNRLNNTMDDEHTPQQQEDSLESMDDHPDFRSALKLWAQSCRYLLHIHFAGIPWDRWFLKHLPVPDHDQTHRHLRHRNKQPQQLVKHVNVVRVDDDLNAAAATFATLVNHPSLNQLTHLTLRPVATHPDDSFYKALGQLGSLTSLTIQQQGIRSNKLSPCQVDVLQLLASCQKLEVLAIGGMAALASGPKKDDSMDGNSTQAANHKKLRSLSLSTTTIGHSTLQQILSVCRSLSRFYFTSCEYEAALEHGIPTLTLDHPDIQWKEVHIRYPFIQSPQMHQYHQPIGLSGSRRRGGTPRYLSILQHKDSEEEQWIYLNAMGQKSLEPTDISTIMGSHQKDSSLRQEGLEFGRIKVVCQSIQSLCINGSRIHL</sequence>
<dbReference type="AlphaFoldDB" id="A0A168P8J0"/>
<keyword evidence="2" id="KW-1185">Reference proteome</keyword>
<protein>
    <recommendedName>
        <fullName evidence="3">F-box domain-containing protein</fullName>
    </recommendedName>
</protein>
<evidence type="ECO:0000313" key="2">
    <source>
        <dbReference type="Proteomes" id="UP000078561"/>
    </source>
</evidence>
<gene>
    <name evidence="1" type="primary">ABSGL_07697.1 scaffold 8929</name>
</gene>
<evidence type="ECO:0008006" key="3">
    <source>
        <dbReference type="Google" id="ProtNLM"/>
    </source>
</evidence>
<dbReference type="Proteomes" id="UP000078561">
    <property type="component" value="Unassembled WGS sequence"/>
</dbReference>
<reference evidence="1" key="1">
    <citation type="submission" date="2016-04" db="EMBL/GenBank/DDBJ databases">
        <authorList>
            <person name="Evans L.H."/>
            <person name="Alamgir A."/>
            <person name="Owens N."/>
            <person name="Weber N.D."/>
            <person name="Virtaneva K."/>
            <person name="Barbian K."/>
            <person name="Babar A."/>
            <person name="Rosenke K."/>
        </authorList>
    </citation>
    <scope>NUCLEOTIDE SEQUENCE [LARGE SCALE GENOMIC DNA]</scope>
    <source>
        <strain evidence="1">CBS 101.48</strain>
    </source>
</reference>
<organism evidence="1">
    <name type="scientific">Absidia glauca</name>
    <name type="common">Pin mould</name>
    <dbReference type="NCBI Taxonomy" id="4829"/>
    <lineage>
        <taxon>Eukaryota</taxon>
        <taxon>Fungi</taxon>
        <taxon>Fungi incertae sedis</taxon>
        <taxon>Mucoromycota</taxon>
        <taxon>Mucoromycotina</taxon>
        <taxon>Mucoromycetes</taxon>
        <taxon>Mucorales</taxon>
        <taxon>Cunninghamellaceae</taxon>
        <taxon>Absidia</taxon>
    </lineage>
</organism>
<dbReference type="SUPFAM" id="SSF52058">
    <property type="entry name" value="L domain-like"/>
    <property type="match status" value="1"/>
</dbReference>
<dbReference type="InParanoid" id="A0A168P8J0"/>
<dbReference type="OMA" id="THIICID"/>